<accession>A0ABQ8ACG2</accession>
<protein>
    <recommendedName>
        <fullName evidence="5">Transposase (Putative), gypsy type</fullName>
    </recommendedName>
</protein>
<feature type="compositionally biased region" description="Acidic residues" evidence="2">
    <location>
        <begin position="1454"/>
        <end position="1473"/>
    </location>
</feature>
<feature type="non-terminal residue" evidence="3">
    <location>
        <position position="1859"/>
    </location>
</feature>
<evidence type="ECO:0008006" key="5">
    <source>
        <dbReference type="Google" id="ProtNLM"/>
    </source>
</evidence>
<dbReference type="PANTHER" id="PTHR31099">
    <property type="entry name" value="OS06G0165300 PROTEIN"/>
    <property type="match status" value="1"/>
</dbReference>
<evidence type="ECO:0000313" key="3">
    <source>
        <dbReference type="EMBL" id="KAH0890189.1"/>
    </source>
</evidence>
<feature type="compositionally biased region" description="Acidic residues" evidence="2">
    <location>
        <begin position="1498"/>
        <end position="1516"/>
    </location>
</feature>
<dbReference type="EMBL" id="JAGKQM010000013">
    <property type="protein sequence ID" value="KAH0890189.1"/>
    <property type="molecule type" value="Genomic_DNA"/>
</dbReference>
<feature type="region of interest" description="Disordered" evidence="2">
    <location>
        <begin position="393"/>
        <end position="552"/>
    </location>
</feature>
<feature type="compositionally biased region" description="Low complexity" evidence="2">
    <location>
        <begin position="1406"/>
        <end position="1427"/>
    </location>
</feature>
<feature type="compositionally biased region" description="Polar residues" evidence="2">
    <location>
        <begin position="521"/>
        <end position="530"/>
    </location>
</feature>
<feature type="coiled-coil region" evidence="1">
    <location>
        <begin position="974"/>
        <end position="1008"/>
    </location>
</feature>
<feature type="compositionally biased region" description="Acidic residues" evidence="2">
    <location>
        <begin position="510"/>
        <end position="520"/>
    </location>
</feature>
<evidence type="ECO:0000313" key="4">
    <source>
        <dbReference type="Proteomes" id="UP000824890"/>
    </source>
</evidence>
<gene>
    <name evidence="3" type="ORF">HID58_052618</name>
</gene>
<feature type="compositionally biased region" description="Basic and acidic residues" evidence="2">
    <location>
        <begin position="498"/>
        <end position="508"/>
    </location>
</feature>
<feature type="compositionally biased region" description="Acidic residues" evidence="2">
    <location>
        <begin position="1481"/>
        <end position="1490"/>
    </location>
</feature>
<evidence type="ECO:0000256" key="2">
    <source>
        <dbReference type="SAM" id="MobiDB-lite"/>
    </source>
</evidence>
<keyword evidence="1" id="KW-0175">Coiled coil</keyword>
<feature type="compositionally biased region" description="Acidic residues" evidence="2">
    <location>
        <begin position="473"/>
        <end position="484"/>
    </location>
</feature>
<comment type="caution">
    <text evidence="3">The sequence shown here is derived from an EMBL/GenBank/DDBJ whole genome shotgun (WGS) entry which is preliminary data.</text>
</comment>
<evidence type="ECO:0000256" key="1">
    <source>
        <dbReference type="SAM" id="Coils"/>
    </source>
</evidence>
<dbReference type="Proteomes" id="UP000824890">
    <property type="component" value="Unassembled WGS sequence"/>
</dbReference>
<feature type="compositionally biased region" description="Low complexity" evidence="2">
    <location>
        <begin position="397"/>
        <end position="419"/>
    </location>
</feature>
<sequence length="1859" mass="200319">MSSRSEVWEERLNSFWKGVELVTRRRYKKSSSMVAPSLPPDVPSSKVVSSSSPVALNPLMAAPSLPLDVPSSSMANLSSPLDVPSLPTADLSSPLDVPSLPTAGLSLPTVVLSSPTDVPSLPTAGLSSPLDVPSLPTAGPSLPTVALSSPPDIPSLPTAGLSSPPDVPSLFMVTPNSSPVVTSGLLLVKECGRDAEGTSLPLVGSSSAFVSSSSVPSSFLGSSLSFAVPSLPLSMELCHGEVGLSSSSFGSSSSFVPNLSSVVLNMLSVMETLELSSLIGMPSDGKVAREQLSLLVHKMELADGRKSWSEIADSVIAVELGTLTRSEAEDRVSASLIEEGTGFLFDEHGTNLAVEPGVEGSRLSLTTPLIVPSSSSLVKKTMLETVRKYEQMRLANSSQTKESSSETTSSSDDSSYSSSHSEKSVDSADVAGEYDNISEDDKRDDDIENVDVEDDGALESAYDEWNGTCDVNFGEESDQDEYASDGDHAAVGDDEMGDRDGVDGRSDFSGECDDFSDEQDSFSGEQSGVSGSLGAIVVDDGSDDTDGGSDRRADVTDILRKIKQESVAASLAGSLDALGNPCGYGKKKKRVRKARERPRSFVLLLIIGIHWSRFLLFVDEDTIKWISANCCRNGVIEARIPGEDDRPWTVPEGWLCVYDFWFTEYHLWFPLPRLLLAYCDEHLIALAQLTPAAIRNIVAALFTAADIGVHMSLCLFERIAHITRCDKTDGAFYVSMKAGCGVVGVRNEKRYMFFYVRIAPSSVPDVSDMSVPFRSSWNPYNGRHLVGVPLAAGDTRGILQGDEGSGLDCGEAIGACWRKIDLSEILSLVDCFAGGIDDASVVESGQCAAGVEPSASARSIVMGLMSSTVPVPSADVSEKEVVVTGSGSVVAKRAAAGRSPKDVPPSKSRKIVSSDVELPLVVESPAAEKASFESFEHSFNGLASGCGDLFKRGEWYQEFARHLAIATKFANKLVVNQDEELEEVKVELEKTKAELASIKDKADGSEEIAALRGKYEAEKKVSSDALEEVEKLTAKIALEGGQVKKSQAADLERFKKEKEVAGRRYHRAVMRHDDVLATFNSRMEKERRYVENQKVVRIAMYGVNQIMGVLDAAKTWKKEATSIPDGKVKHLENELVRRKEKANLVVRVEFEPKELADIPTAGPSLLTAGLSSPPVAPNSFVVAPSSSPDVTSGSLLEKEYGRDAEGTSLPLVGSSSAFVSSSVPSSFLGSSLPFAVPSLSLSMELCHSEVGLSLWSFGLSSSFVPNLSSVVQNMPSVMETSELSSLIGMPSDGKVACEQLSLLVHKMELADGRKSWSEIAESVIVVELGTLTGSEAEDRVSMSLIEEGTGFLFNEHGTNLAVEPGVEGSRLSLATPLIVPSSSSLMKKTMLETVREHEQMRLANLSQTKESSSETTSSSDDSSCSSSHSEKSVDSADVAGEYDDISEDVKRDDDVESVGGEDDGALGSVDDEWNGNVNVGEESDQDEYASDGDHAAAGDDEMGDRDGCDDFSDEQDSFSGEQSGVSGRLGVIVVDDGRDDTDGGKSVAASLARSLDAFGNLCGYGKKMKKRVRKARERPRSFVGPLVNHPDASESFPSIVDEDTIKWFSANCCRNGVIDARIPGEDERPWMVPDGWLCVYDFWFTEYHLWFPLPRLLLAYCDEHLFALTQLAPAAIRNIVAALFTAADIGVHMSLCLFERIAHIIRCDKTDGAFYVSMKAGVVGERKRKTLCWIKKFFYVRIAHSSVPDVYDMSVPFRSSWNPYNGSLTLIDVVHGRSSSPGIRASMTPLRQQLAEIHLIASSSTNRRKRLQWIPMINKRTYETPRPFPRLPGPLFLLPIATRITEGIKRSSKGGSHTF</sequence>
<feature type="region of interest" description="Disordered" evidence="2">
    <location>
        <begin position="1404"/>
        <end position="1524"/>
    </location>
</feature>
<keyword evidence="4" id="KW-1185">Reference proteome</keyword>
<name>A0ABQ8ACG2_BRANA</name>
<feature type="region of interest" description="Disordered" evidence="2">
    <location>
        <begin position="141"/>
        <end position="160"/>
    </location>
</feature>
<reference evidence="3 4" key="1">
    <citation type="submission" date="2021-05" db="EMBL/GenBank/DDBJ databases">
        <title>Genome Assembly of Synthetic Allotetraploid Brassica napus Reveals Homoeologous Exchanges between Subgenomes.</title>
        <authorList>
            <person name="Davis J.T."/>
        </authorList>
    </citation>
    <scope>NUCLEOTIDE SEQUENCE [LARGE SCALE GENOMIC DNA]</scope>
    <source>
        <strain evidence="4">cv. Da-Ae</strain>
        <tissue evidence="3">Seedling</tissue>
    </source>
</reference>
<proteinExistence type="predicted"/>
<feature type="compositionally biased region" description="Acidic residues" evidence="2">
    <location>
        <begin position="446"/>
        <end position="457"/>
    </location>
</feature>
<dbReference type="PANTHER" id="PTHR31099:SF45">
    <property type="entry name" value="DUF1204 DOMAIN-CONTAINING PROTEIN-RELATED"/>
    <property type="match status" value="1"/>
</dbReference>
<organism evidence="3 4">
    <name type="scientific">Brassica napus</name>
    <name type="common">Rape</name>
    <dbReference type="NCBI Taxonomy" id="3708"/>
    <lineage>
        <taxon>Eukaryota</taxon>
        <taxon>Viridiplantae</taxon>
        <taxon>Streptophyta</taxon>
        <taxon>Embryophyta</taxon>
        <taxon>Tracheophyta</taxon>
        <taxon>Spermatophyta</taxon>
        <taxon>Magnoliopsida</taxon>
        <taxon>eudicotyledons</taxon>
        <taxon>Gunneridae</taxon>
        <taxon>Pentapetalae</taxon>
        <taxon>rosids</taxon>
        <taxon>malvids</taxon>
        <taxon>Brassicales</taxon>
        <taxon>Brassicaceae</taxon>
        <taxon>Brassiceae</taxon>
        <taxon>Brassica</taxon>
    </lineage>
</organism>
<feature type="region of interest" description="Disordered" evidence="2">
    <location>
        <begin position="28"/>
        <end position="50"/>
    </location>
</feature>